<accession>A0A5D0R8W4</accession>
<dbReference type="PANTHER" id="PTHR30046">
    <property type="entry name" value="FLAGELLAR M-RING PROTEIN"/>
    <property type="match status" value="1"/>
</dbReference>
<dbReference type="AlphaFoldDB" id="A0A5D0R8W4"/>
<dbReference type="GO" id="GO:0009431">
    <property type="term" value="C:bacterial-type flagellum basal body, MS ring"/>
    <property type="evidence" value="ECO:0007669"/>
    <property type="project" value="InterPro"/>
</dbReference>
<evidence type="ECO:0000256" key="5">
    <source>
        <dbReference type="ARBA" id="ARBA00022692"/>
    </source>
</evidence>
<dbReference type="Pfam" id="PF01514">
    <property type="entry name" value="YscJ_FliF"/>
    <property type="match status" value="1"/>
</dbReference>
<keyword evidence="5 11" id="KW-0812">Transmembrane</keyword>
<evidence type="ECO:0000256" key="10">
    <source>
        <dbReference type="SAM" id="MobiDB-lite"/>
    </source>
</evidence>
<reference evidence="14 15" key="1">
    <citation type="submission" date="2019-08" db="EMBL/GenBank/DDBJ databases">
        <title>Identification of a novel species of the genus Boseongicola.</title>
        <authorList>
            <person name="Zhang X.-Q."/>
        </authorList>
    </citation>
    <scope>NUCLEOTIDE SEQUENCE [LARGE SCALE GENOMIC DNA]</scope>
    <source>
        <strain evidence="14 15">HY14</strain>
    </source>
</reference>
<dbReference type="InterPro" id="IPR045851">
    <property type="entry name" value="AMP-bd_C_sf"/>
</dbReference>
<organism evidence="14 15">
    <name type="scientific">Maritimibacter fusiformis</name>
    <dbReference type="NCBI Taxonomy" id="2603819"/>
    <lineage>
        <taxon>Bacteria</taxon>
        <taxon>Pseudomonadati</taxon>
        <taxon>Pseudomonadota</taxon>
        <taxon>Alphaproteobacteria</taxon>
        <taxon>Rhodobacterales</taxon>
        <taxon>Roseobacteraceae</taxon>
        <taxon>Maritimibacter</taxon>
    </lineage>
</organism>
<dbReference type="PANTHER" id="PTHR30046:SF0">
    <property type="entry name" value="FLAGELLAR M-RING PROTEIN"/>
    <property type="match status" value="1"/>
</dbReference>
<dbReference type="EMBL" id="VSIY01000015">
    <property type="protein sequence ID" value="TYB77883.1"/>
    <property type="molecule type" value="Genomic_DNA"/>
</dbReference>
<keyword evidence="8 9" id="KW-0975">Bacterial flagellum</keyword>
<comment type="caution">
    <text evidence="14">The sequence shown here is derived from an EMBL/GenBank/DDBJ whole genome shotgun (WGS) entry which is preliminary data.</text>
</comment>
<feature type="domain" description="Flagellar M-ring C-terminal" evidence="13">
    <location>
        <begin position="240"/>
        <end position="402"/>
    </location>
</feature>
<name>A0A5D0R8W4_9RHOB</name>
<comment type="subcellular location">
    <subcellularLocation>
        <location evidence="1 9">Bacterial flagellum basal body</location>
    </subcellularLocation>
    <subcellularLocation>
        <location evidence="2">Cell membrane</location>
        <topology evidence="2">Multi-pass membrane protein</topology>
    </subcellularLocation>
</comment>
<dbReference type="GO" id="GO:0071973">
    <property type="term" value="P:bacterial-type flagellum-dependent cell motility"/>
    <property type="evidence" value="ECO:0007669"/>
    <property type="project" value="InterPro"/>
</dbReference>
<sequence length="548" mass="56826">MEPPLQQILTIWHALDMRKRIIVVAATVAMFAAVLGLARMAAQPTMALLYAGLEPGAAGEIVTALEARGAVHEVRGGAIYVETARRDELRMTLAAEGLPANSSRGYELLDSLSGFGTTSQMFDAAYWRAKEGELARTIVASPRIEAARVHIAATSANGLRARAAPTGSVTVTTGGDGLGPAQARALKYLVASAVPGLAPEDVSVIDAVHGLVLSGDESAGARLDGSDRAEALKRSVERLLEARVGFGNAVVEVTVDTAMESETIVERTLDPDSRVAISTEVEETSTSATDSRAGAVTVASNLPAGDGAAGDGESRSNDTGTRERTNYEVSELTREVQRGPGAIRRITVAVLVDGLEGVDAAGAATWSPRPEDELVALRDLVASAVGLDEARGDSITIKSMQFEPVAEAGTAAQSGFFAGRALDAIALARIGALALVALILGLFVVRPILASRNSADPTMLAPPDPAPRANAPDLPALTGEIDDGSFPTGSDMAVVSDFNPGKGTDLAVPGNGNAADPVDRLRALIAERQTETVEILRGWMEDEAGENA</sequence>
<comment type="function">
    <text evidence="9">The M ring may be actively involved in energy transduction.</text>
</comment>
<evidence type="ECO:0000256" key="2">
    <source>
        <dbReference type="ARBA" id="ARBA00004651"/>
    </source>
</evidence>
<feature type="transmembrane region" description="Helical" evidence="11">
    <location>
        <begin position="21"/>
        <end position="42"/>
    </location>
</feature>
<dbReference type="InterPro" id="IPR043427">
    <property type="entry name" value="YscJ/FliF"/>
</dbReference>
<keyword evidence="4" id="KW-1003">Cell membrane</keyword>
<feature type="transmembrane region" description="Helical" evidence="11">
    <location>
        <begin position="426"/>
        <end position="445"/>
    </location>
</feature>
<dbReference type="InterPro" id="IPR013556">
    <property type="entry name" value="Flag_M-ring_C"/>
</dbReference>
<dbReference type="GO" id="GO:0003774">
    <property type="term" value="F:cytoskeletal motor activity"/>
    <property type="evidence" value="ECO:0007669"/>
    <property type="project" value="InterPro"/>
</dbReference>
<gene>
    <name evidence="14" type="primary">fliF</name>
    <name evidence="14" type="ORF">FVF75_16725</name>
</gene>
<evidence type="ECO:0000256" key="3">
    <source>
        <dbReference type="ARBA" id="ARBA00007971"/>
    </source>
</evidence>
<dbReference type="PRINTS" id="PR01009">
    <property type="entry name" value="FLGMRINGFLIF"/>
</dbReference>
<keyword evidence="6 11" id="KW-1133">Transmembrane helix</keyword>
<feature type="region of interest" description="Disordered" evidence="10">
    <location>
        <begin position="280"/>
        <end position="330"/>
    </location>
</feature>
<evidence type="ECO:0000256" key="9">
    <source>
        <dbReference type="PIRNR" id="PIRNR004862"/>
    </source>
</evidence>
<evidence type="ECO:0000256" key="7">
    <source>
        <dbReference type="ARBA" id="ARBA00023136"/>
    </source>
</evidence>
<keyword evidence="7 11" id="KW-0472">Membrane</keyword>
<dbReference type="Proteomes" id="UP000322080">
    <property type="component" value="Unassembled WGS sequence"/>
</dbReference>
<keyword evidence="14" id="KW-0282">Flagellum</keyword>
<evidence type="ECO:0000256" key="1">
    <source>
        <dbReference type="ARBA" id="ARBA00004117"/>
    </source>
</evidence>
<keyword evidence="15" id="KW-1185">Reference proteome</keyword>
<evidence type="ECO:0000313" key="14">
    <source>
        <dbReference type="EMBL" id="TYB77883.1"/>
    </source>
</evidence>
<evidence type="ECO:0000259" key="13">
    <source>
        <dbReference type="Pfam" id="PF08345"/>
    </source>
</evidence>
<evidence type="ECO:0000313" key="15">
    <source>
        <dbReference type="Proteomes" id="UP000322080"/>
    </source>
</evidence>
<evidence type="ECO:0000256" key="11">
    <source>
        <dbReference type="SAM" id="Phobius"/>
    </source>
</evidence>
<feature type="domain" description="Flagellar M-ring N-terminal" evidence="12">
    <location>
        <begin position="42"/>
        <end position="207"/>
    </location>
</feature>
<dbReference type="InterPro" id="IPR000067">
    <property type="entry name" value="FlgMring_FliF"/>
</dbReference>
<dbReference type="PIRSF" id="PIRSF004862">
    <property type="entry name" value="FliF"/>
    <property type="match status" value="1"/>
</dbReference>
<proteinExistence type="inferred from homology"/>
<dbReference type="Pfam" id="PF08345">
    <property type="entry name" value="YscJ_FliF_C"/>
    <property type="match status" value="1"/>
</dbReference>
<evidence type="ECO:0000259" key="12">
    <source>
        <dbReference type="Pfam" id="PF01514"/>
    </source>
</evidence>
<feature type="compositionally biased region" description="Basic and acidic residues" evidence="10">
    <location>
        <begin position="312"/>
        <end position="330"/>
    </location>
</feature>
<evidence type="ECO:0000256" key="4">
    <source>
        <dbReference type="ARBA" id="ARBA00022475"/>
    </source>
</evidence>
<protein>
    <recommendedName>
        <fullName evidence="9">Flagellar M-ring protein</fullName>
    </recommendedName>
</protein>
<evidence type="ECO:0000256" key="8">
    <source>
        <dbReference type="ARBA" id="ARBA00023143"/>
    </source>
</evidence>
<comment type="similarity">
    <text evidence="3 9">Belongs to the FliF family.</text>
</comment>
<dbReference type="GO" id="GO:0005886">
    <property type="term" value="C:plasma membrane"/>
    <property type="evidence" value="ECO:0007669"/>
    <property type="project" value="UniProtKB-SubCell"/>
</dbReference>
<dbReference type="Gene3D" id="3.30.300.30">
    <property type="match status" value="1"/>
</dbReference>
<dbReference type="NCBIfam" id="TIGR00206">
    <property type="entry name" value="fliF"/>
    <property type="match status" value="1"/>
</dbReference>
<dbReference type="RefSeq" id="WP_148379922.1">
    <property type="nucleotide sequence ID" value="NZ_VSIY01000015.1"/>
</dbReference>
<evidence type="ECO:0000256" key="6">
    <source>
        <dbReference type="ARBA" id="ARBA00022989"/>
    </source>
</evidence>
<dbReference type="InterPro" id="IPR006182">
    <property type="entry name" value="FliF_N_dom"/>
</dbReference>
<keyword evidence="14" id="KW-0966">Cell projection</keyword>
<keyword evidence="14" id="KW-0969">Cilium</keyword>